<comment type="caution">
    <text evidence="3">The sequence shown here is derived from an EMBL/GenBank/DDBJ whole genome shotgun (WGS) entry which is preliminary data.</text>
</comment>
<gene>
    <name evidence="3" type="ORF">ACFFF8_16580</name>
</gene>
<reference evidence="3 4" key="1">
    <citation type="submission" date="2024-09" db="EMBL/GenBank/DDBJ databases">
        <authorList>
            <person name="Sun Q."/>
            <person name="Mori K."/>
        </authorList>
    </citation>
    <scope>NUCLEOTIDE SEQUENCE [LARGE SCALE GENOMIC DNA]</scope>
    <source>
        <strain evidence="3 4">CICC 11035S</strain>
    </source>
</reference>
<protein>
    <recommendedName>
        <fullName evidence="2">DUF11 domain-containing protein</fullName>
    </recommendedName>
</protein>
<dbReference type="SUPFAM" id="SSF117074">
    <property type="entry name" value="Hypothetical protein PA1324"/>
    <property type="match status" value="1"/>
</dbReference>
<feature type="signal peptide" evidence="1">
    <location>
        <begin position="1"/>
        <end position="31"/>
    </location>
</feature>
<dbReference type="RefSeq" id="WP_267218912.1">
    <property type="nucleotide sequence ID" value="NZ_JAPCWC010000002.1"/>
</dbReference>
<evidence type="ECO:0000313" key="3">
    <source>
        <dbReference type="EMBL" id="MFC0686206.1"/>
    </source>
</evidence>
<dbReference type="Proteomes" id="UP001589858">
    <property type="component" value="Unassembled WGS sequence"/>
</dbReference>
<keyword evidence="1" id="KW-0732">Signal</keyword>
<accession>A0ABV6SB17</accession>
<name>A0ABV6SB17_9SPHN</name>
<dbReference type="NCBIfam" id="TIGR01451">
    <property type="entry name" value="B_ant_repeat"/>
    <property type="match status" value="1"/>
</dbReference>
<feature type="domain" description="DUF11" evidence="2">
    <location>
        <begin position="355"/>
        <end position="467"/>
    </location>
</feature>
<dbReference type="InterPro" id="IPR001434">
    <property type="entry name" value="OmcB-like_DUF11"/>
</dbReference>
<sequence>MRHGTIFRQAAASFAALLSLALIQPAPPVRAATISNIAAASWTQDGQERVGQSNAVTFDVVPSAATIQTYRSVSSSPLSTPLAASTCDGAAMAGSGGTGGAATLTAIASARSFHIGEDMVIRIEAPSANRDAAVRDSIVVALTTSQGDQEEITIFETGTDTGIFAGSIPTSAIPPAPKASDCKLSVANDDTILIAYRSPATHQTIASTEVSVLADPYGMVFDSQNGTALSGATITLVDADTGQPARVYADDGVTAWPSTVISGEPVTDGAGNSYAMPAGEYRFPLAPLGRYRLKITPPDGYHAPSAVARAVLGAYVRPDGETMVIEDASFGGVVTLDTPAPVRIDIPVDLAESAVALTKTASRASASPGEVVFYTVTVRNPDAGRAKSGVVLVDTPSAWLRLRKSSIRIDGASPAQGAVTIADDGSRLTINLAAIPAGGTRTVVYAMSVRGDAPAGQAVNLAQTTDLLGDVERASAVVKIEKDTIAARMTVIGRVSAGDCTVTAGRPGIAGVRVMLEDGSFAVTDADGRFHFEGLVPGTHIVQAEPDTLPAGGHFVDCRRSVRSAGKAGSLFAIGQGGSLVTADFYAVVPASALPAPVDAPAPTSAPVDPAVDDAKAAGAGTDWLAMGDGPIDFLFPAPDHNPRTPAIRVVIRHKSGQKVDLTAGGKAVPALSFDGVKTSADGRYAVSIWRGVPLDGEVTHLAATVRNADGSVAKELARDVHFAAAPAHAQILRERSHLVADGRSRPVIALRLTDRKGNPVRAGVSGALSINAPYESAAAIERMQQRQLSGSGSTSPTWTVAGDDGVAMVELAPTMVSGPLHLTFTFADGEVTSTQDLEGWVIPGDQKWTLVGLAEGAVGSQSIADAMQQSGKFDSDLGRHARTAFYAKGRVLGSFLVTAAYDSARQRDDQVLLGTIDPRAYYTVFADGSTRRFDAASRDKLYVRVESRAFYAIYGDIDTGFDQTQLARYVRTATGAKAEGRRGAVHVQGFAAKIETSHRHDEIQGAGISGPYSLSSKAIVASSETVTLVVRDRFRSERVVESTPLTRYLDYDVDLLTGTITFKEPVLSRDSELNPRFIVVDYEVDSNLDHGQWNAGLRGDVTLADGALRLGASAISDRDGDTHTQIGALDARLRFGPRSELRAELGASRANQQTSQAWLVEVEHHTGKLDMLAYARSIDADYGTNQQSIAERGRRKFGIDSRYTLAEGLSLTASLWHDESLTDTARRDAVKTQVNWRNGQTDLRAGVTALSDHLADGSTGNSAVLEFGATRRLLGNRLELSADSSLPLGRTDSVDLPTRHRLGLRYAVTQDIRAAASYEIARGNAIDARTLKGGIETAAWSNARLSGGIGLQDIGEYGQRSYAAYGLAQSLPVTKSLTLDATVDGNRTLGGVSAAKIINELQPVTSGGQISTSDALLFEDFTALTFGAAWRHERWSVTARAEWRGGEVTDRKGLTFGAIRQLGEGSVVGSGVSWTHAKAQDGTVSEVTDAALSLAHRPAESPFAALAKLEYRSDRSVTGTGGNSDAAGNSALAASDNATARRLLASLSTNWSPRGSVNANLVNGTVGKSMVHRMEVGLFVGGRYSFDRYEDFDLAGFTAVAGLDLGIGIGDRISVGGTATVRRAFSEHTTSFAIGPQISLVPTQDMLLTIGYNVTGFRDRDYSATRSTGKGLFAVLRAKFDKDSLGFLGLGTRR</sequence>
<dbReference type="InterPro" id="IPR013783">
    <property type="entry name" value="Ig-like_fold"/>
</dbReference>
<dbReference type="SUPFAM" id="SSF56935">
    <property type="entry name" value="Porins"/>
    <property type="match status" value="1"/>
</dbReference>
<evidence type="ECO:0000259" key="2">
    <source>
        <dbReference type="Pfam" id="PF01345"/>
    </source>
</evidence>
<keyword evidence="4" id="KW-1185">Reference proteome</keyword>
<dbReference type="Pfam" id="PF01345">
    <property type="entry name" value="DUF11"/>
    <property type="match status" value="1"/>
</dbReference>
<dbReference type="InterPro" id="IPR047589">
    <property type="entry name" value="DUF11_rpt"/>
</dbReference>
<evidence type="ECO:0000313" key="4">
    <source>
        <dbReference type="Proteomes" id="UP001589858"/>
    </source>
</evidence>
<dbReference type="Gene3D" id="2.60.40.10">
    <property type="entry name" value="Immunoglobulins"/>
    <property type="match status" value="1"/>
</dbReference>
<dbReference type="Gene3D" id="2.60.40.740">
    <property type="match status" value="1"/>
</dbReference>
<dbReference type="EMBL" id="JBHLTM010000061">
    <property type="protein sequence ID" value="MFC0686206.1"/>
    <property type="molecule type" value="Genomic_DNA"/>
</dbReference>
<proteinExistence type="predicted"/>
<evidence type="ECO:0000256" key="1">
    <source>
        <dbReference type="SAM" id="SignalP"/>
    </source>
</evidence>
<organism evidence="3 4">
    <name type="scientific">Novosphingobium clariflavum</name>
    <dbReference type="NCBI Taxonomy" id="2029884"/>
    <lineage>
        <taxon>Bacteria</taxon>
        <taxon>Pseudomonadati</taxon>
        <taxon>Pseudomonadota</taxon>
        <taxon>Alphaproteobacteria</taxon>
        <taxon>Sphingomonadales</taxon>
        <taxon>Sphingomonadaceae</taxon>
        <taxon>Novosphingobium</taxon>
    </lineage>
</organism>
<feature type="chain" id="PRO_5047066671" description="DUF11 domain-containing protein" evidence="1">
    <location>
        <begin position="32"/>
        <end position="1695"/>
    </location>
</feature>